<protein>
    <submittedName>
        <fullName evidence="1">Uncharacterized protein</fullName>
    </submittedName>
</protein>
<proteinExistence type="predicted"/>
<reference evidence="1 2" key="1">
    <citation type="submission" date="2019-12" db="EMBL/GenBank/DDBJ databases">
        <title>Draft Genome Sequence of Bifidobacterium adolescentis ZJ2.</title>
        <authorList>
            <person name="Jin Z."/>
        </authorList>
    </citation>
    <scope>NUCLEOTIDE SEQUENCE [LARGE SCALE GENOMIC DNA]</scope>
    <source>
        <strain evidence="1 2">ZJ2</strain>
    </source>
</reference>
<dbReference type="AlphaFoldDB" id="A0A6I6R001"/>
<dbReference type="RefSeq" id="WP_159140600.1">
    <property type="nucleotide sequence ID" value="NZ_CP047129.1"/>
</dbReference>
<sequence>MPRQSTRLLGFRVSVRNRLCVPCGRIRGRIPTDTEERGTGMDLTAVANEWYTRLRTSGRDTPMNASTAKVLGEALADPEGQAVLIAGMVAPDRRPGEMAAMAGSLRDEFSHLYMSRSFRPDRDALTAADRDLTALGAGFGWRALVSWFASDMYRMAICLIGAARSGEDTALVRCLTFAATAGLGAFGTEVEPVDLPALVS</sequence>
<organism evidence="1 2">
    <name type="scientific">Bifidobacterium adolescentis</name>
    <dbReference type="NCBI Taxonomy" id="1680"/>
    <lineage>
        <taxon>Bacteria</taxon>
        <taxon>Bacillati</taxon>
        <taxon>Actinomycetota</taxon>
        <taxon>Actinomycetes</taxon>
        <taxon>Bifidobacteriales</taxon>
        <taxon>Bifidobacteriaceae</taxon>
        <taxon>Bifidobacterium</taxon>
    </lineage>
</organism>
<dbReference type="EMBL" id="CP047129">
    <property type="protein sequence ID" value="QHB62699.1"/>
    <property type="molecule type" value="Genomic_DNA"/>
</dbReference>
<gene>
    <name evidence="1" type="ORF">F3K97_05065</name>
</gene>
<name>A0A6I6R001_BIFAD</name>
<evidence type="ECO:0000313" key="1">
    <source>
        <dbReference type="EMBL" id="QHB62699.1"/>
    </source>
</evidence>
<accession>A0A6I6R001</accession>
<evidence type="ECO:0000313" key="2">
    <source>
        <dbReference type="Proteomes" id="UP000464884"/>
    </source>
</evidence>
<dbReference type="Proteomes" id="UP000464884">
    <property type="component" value="Chromosome"/>
</dbReference>